<sequence length="114" mass="13885">MKDNFLLYIPKKSEKVNWEKRGDKVMFLFYHDKLIEKMVRLFVKKPRVTTLELDDIGTAVWELIDGEKNVYEIGQQLKERFGERVEPLYERLSLFMRYLNRRGWIYFSKKGDTK</sequence>
<dbReference type="EMBL" id="ABXP02000026">
    <property type="protein sequence ID" value="KKC30710.1"/>
    <property type="molecule type" value="Genomic_DNA"/>
</dbReference>
<comment type="caution">
    <text evidence="1">The sequence shown here is derived from an EMBL/GenBank/DDBJ whole genome shotgun (WGS) entry which is preliminary data.</text>
</comment>
<reference evidence="1 2" key="1">
    <citation type="submission" date="2008-07" db="EMBL/GenBank/DDBJ databases">
        <authorList>
            <person name="Gonzalez J."/>
            <person name="Sokolova T."/>
            <person name="Ferriera S."/>
            <person name="Johnson J."/>
            <person name="Kravitz S."/>
            <person name="Beeson K."/>
            <person name="Sutton G."/>
            <person name="Rogers Y.-H."/>
            <person name="Friedman R."/>
            <person name="Frazier M."/>
            <person name="Venter J.C."/>
        </authorList>
    </citation>
    <scope>NUCLEOTIDE SEQUENCE [LARGE SCALE GENOMIC DNA]</scope>
    <source>
        <strain evidence="1 2">DSM 12653</strain>
    </source>
</reference>
<name>A0A0F5PQ45_9THEO</name>
<reference evidence="2" key="3">
    <citation type="submission" date="2015-02" db="EMBL/GenBank/DDBJ databases">
        <title>Genome analysis of three genomes within the thermophilic hydrogenogenic bacterial species Caldanaerobacter subterraneus.</title>
        <authorList>
            <person name="Sant'Anna F.H."/>
            <person name="Lebedinsky A."/>
            <person name="Sokolova T."/>
            <person name="Robb F.T."/>
            <person name="Gonzalez J.M."/>
        </authorList>
    </citation>
    <scope>NUCLEOTIDE SEQUENCE [LARGE SCALE GENOMIC DNA]</scope>
    <source>
        <strain evidence="2">DSM 12653</strain>
    </source>
</reference>
<dbReference type="Pfam" id="PF05402">
    <property type="entry name" value="PqqD"/>
    <property type="match status" value="1"/>
</dbReference>
<evidence type="ECO:0008006" key="3">
    <source>
        <dbReference type="Google" id="ProtNLM"/>
    </source>
</evidence>
<reference evidence="1 2" key="2">
    <citation type="journal article" date="2015" name="BMC Genomics">
        <title>Analysis of three genomes within the thermophilic bacterial species Caldanaerobacter subterraneus with a focus on carbon monoxide dehydrogenase evolution and hydrolase diversity.</title>
        <authorList>
            <person name="Sant'Anna F.H."/>
            <person name="Lebedinsky A.V."/>
            <person name="Sokolova T.G."/>
            <person name="Robb F.T."/>
            <person name="Gonzalez J.M."/>
        </authorList>
    </citation>
    <scope>NUCLEOTIDE SEQUENCE [LARGE SCALE GENOMIC DNA]</scope>
    <source>
        <strain evidence="1 2">DSM 12653</strain>
    </source>
</reference>
<dbReference type="RefSeq" id="WP_043884191.1">
    <property type="nucleotide sequence ID" value="NZ_ABXP02000026.1"/>
</dbReference>
<evidence type="ECO:0000313" key="1">
    <source>
        <dbReference type="EMBL" id="KKC30710.1"/>
    </source>
</evidence>
<dbReference type="InterPro" id="IPR041881">
    <property type="entry name" value="PqqD_sf"/>
</dbReference>
<organism evidence="1 2">
    <name type="scientific">Caldanaerobacter subterraneus subsp. pacificus DSM 12653</name>
    <dbReference type="NCBI Taxonomy" id="391606"/>
    <lineage>
        <taxon>Bacteria</taxon>
        <taxon>Bacillati</taxon>
        <taxon>Bacillota</taxon>
        <taxon>Clostridia</taxon>
        <taxon>Thermoanaerobacterales</taxon>
        <taxon>Thermoanaerobacteraceae</taxon>
        <taxon>Caldanaerobacter</taxon>
    </lineage>
</organism>
<evidence type="ECO:0000313" key="2">
    <source>
        <dbReference type="Proteomes" id="UP000010146"/>
    </source>
</evidence>
<accession>A0A0F5PQ45</accession>
<gene>
    <name evidence="1" type="ORF">CDSM653_00134</name>
</gene>
<dbReference type="InterPro" id="IPR008792">
    <property type="entry name" value="PQQD"/>
</dbReference>
<protein>
    <recommendedName>
        <fullName evidence="3">Coenzyme PQQ synthesis protein D (PqqD)</fullName>
    </recommendedName>
</protein>
<dbReference type="Proteomes" id="UP000010146">
    <property type="component" value="Unassembled WGS sequence"/>
</dbReference>
<proteinExistence type="predicted"/>
<dbReference type="AlphaFoldDB" id="A0A0F5PQ45"/>
<dbReference type="Gene3D" id="1.10.10.1150">
    <property type="entry name" value="Coenzyme PQQ synthesis protein D (PqqD)"/>
    <property type="match status" value="1"/>
</dbReference>